<proteinExistence type="predicted"/>
<reference evidence="2" key="1">
    <citation type="submission" date="2023-10" db="EMBL/GenBank/DDBJ databases">
        <authorList>
            <consortium name="PulseNet: The National Subtyping Network for Foodborne Disease Surveillance"/>
        </authorList>
    </citation>
    <scope>NUCLEOTIDE SEQUENCE</scope>
    <source>
        <strain evidence="2">PNUSAV004886</strain>
    </source>
</reference>
<dbReference type="Proteomes" id="UP001253463">
    <property type="component" value="Unassembled WGS sequence"/>
</dbReference>
<protein>
    <recommendedName>
        <fullName evidence="1">DUF7000 domain-containing protein</fullName>
    </recommendedName>
</protein>
<organism evidence="2 3">
    <name type="scientific">Vibrio navarrensis</name>
    <dbReference type="NCBI Taxonomy" id="29495"/>
    <lineage>
        <taxon>Bacteria</taxon>
        <taxon>Pseudomonadati</taxon>
        <taxon>Pseudomonadota</taxon>
        <taxon>Gammaproteobacteria</taxon>
        <taxon>Vibrionales</taxon>
        <taxon>Vibrionaceae</taxon>
        <taxon>Vibrio</taxon>
    </lineage>
</organism>
<dbReference type="InterPro" id="IPR054269">
    <property type="entry name" value="DUF7000"/>
</dbReference>
<evidence type="ECO:0000313" key="3">
    <source>
        <dbReference type="Proteomes" id="UP001253463"/>
    </source>
</evidence>
<accession>A0AAI9CYA7</accession>
<comment type="caution">
    <text evidence="2">The sequence shown here is derived from an EMBL/GenBank/DDBJ whole genome shotgun (WGS) entry which is preliminary data.</text>
</comment>
<dbReference type="EMBL" id="ABNSCA010000035">
    <property type="protein sequence ID" value="ELN6934616.1"/>
    <property type="molecule type" value="Genomic_DNA"/>
</dbReference>
<dbReference type="Pfam" id="PF22526">
    <property type="entry name" value="DUF7000"/>
    <property type="match status" value="1"/>
</dbReference>
<feature type="domain" description="DUF7000" evidence="1">
    <location>
        <begin position="7"/>
        <end position="157"/>
    </location>
</feature>
<sequence length="163" mass="19154">MSDKSLSARIPAYKMALESGELQRTYQDLVSIVQSLRTEFHKKYKGQFTVANVLHGYIDFTYFYLQDDYLKKHKLKLAIVFNHQQAQFELWLLGQTKDVQIGYWEKLQGVKWVNQDVMPEWSIFEVLMLSDPDFDDPKVLSESIHSVFSKLSLEIFSTLKAYE</sequence>
<gene>
    <name evidence="2" type="ORF">RZY48_004132</name>
</gene>
<evidence type="ECO:0000313" key="2">
    <source>
        <dbReference type="EMBL" id="ELN6934616.1"/>
    </source>
</evidence>
<name>A0AAI9CYA7_9VIBR</name>
<dbReference type="AlphaFoldDB" id="A0AAI9CYA7"/>
<evidence type="ECO:0000259" key="1">
    <source>
        <dbReference type="Pfam" id="PF22526"/>
    </source>
</evidence>